<name>A0A1X1FGG4_9LACO</name>
<dbReference type="EMBL" id="MSBD01000012">
    <property type="protein sequence ID" value="ORN30500.1"/>
    <property type="molecule type" value="Genomic_DNA"/>
</dbReference>
<proteinExistence type="predicted"/>
<accession>A0A1X1FGG4</accession>
<dbReference type="Proteomes" id="UP000193009">
    <property type="component" value="Unassembled WGS sequence"/>
</dbReference>
<reference evidence="1 2" key="1">
    <citation type="journal article" date="2017" name="Front. Microbiol.">
        <title>The Histidine Decarboxylase Gene Cluster of Lactobacillus parabuchneri Was Gained by Horizontal Gene Transfer and Is Mobile within the Species.</title>
        <authorList>
            <person name="Wuthrich D."/>
            <person name="Berthoud H."/>
            <person name="Wechsler D."/>
            <person name="Eugster E."/>
            <person name="Irmler S."/>
            <person name="Bruggmann R."/>
        </authorList>
    </citation>
    <scope>NUCLEOTIDE SEQUENCE [LARGE SCALE GENOMIC DNA]</scope>
    <source>
        <strain evidence="1 2">FAM23169</strain>
    </source>
</reference>
<dbReference type="KEGG" id="lpar:FAM21731_00679"/>
<protein>
    <submittedName>
        <fullName evidence="1">Uncharacterized protein</fullName>
    </submittedName>
</protein>
<sequence length="51" mass="5393">MIFSKHSFMYVFAFFCGLTGIVGTKKAPSISAGSHVLYVNLDSGSGFIGVC</sequence>
<dbReference type="AlphaFoldDB" id="A0A1X1FGG4"/>
<evidence type="ECO:0000313" key="2">
    <source>
        <dbReference type="Proteomes" id="UP000193009"/>
    </source>
</evidence>
<organism evidence="1 2">
    <name type="scientific">Lentilactobacillus parabuchneri</name>
    <dbReference type="NCBI Taxonomy" id="152331"/>
    <lineage>
        <taxon>Bacteria</taxon>
        <taxon>Bacillati</taxon>
        <taxon>Bacillota</taxon>
        <taxon>Bacilli</taxon>
        <taxon>Lactobacillales</taxon>
        <taxon>Lactobacillaceae</taxon>
        <taxon>Lentilactobacillus</taxon>
    </lineage>
</organism>
<evidence type="ECO:0000313" key="1">
    <source>
        <dbReference type="EMBL" id="ORN30500.1"/>
    </source>
</evidence>
<keyword evidence="2" id="KW-1185">Reference proteome</keyword>
<gene>
    <name evidence="1" type="ORF">FAM23169_00630</name>
</gene>
<comment type="caution">
    <text evidence="1">The sequence shown here is derived from an EMBL/GenBank/DDBJ whole genome shotgun (WGS) entry which is preliminary data.</text>
</comment>